<comment type="caution">
    <text evidence="1">The sequence shown here is derived from an EMBL/GenBank/DDBJ whole genome shotgun (WGS) entry which is preliminary data.</text>
</comment>
<name>A0ABS7K7L9_9BACI</name>
<gene>
    <name evidence="1" type="ORF">H0185_15040</name>
</gene>
<evidence type="ECO:0000313" key="1">
    <source>
        <dbReference type="EMBL" id="MBY0098115.1"/>
    </source>
</evidence>
<dbReference type="EMBL" id="JACWFH010000019">
    <property type="protein sequence ID" value="MBY0098115.1"/>
    <property type="molecule type" value="Genomic_DNA"/>
</dbReference>
<organism evidence="1 2">
    <name type="scientific">Mesobacillus maritimus</name>
    <dbReference type="NCBI Taxonomy" id="1643336"/>
    <lineage>
        <taxon>Bacteria</taxon>
        <taxon>Bacillati</taxon>
        <taxon>Bacillota</taxon>
        <taxon>Bacilli</taxon>
        <taxon>Bacillales</taxon>
        <taxon>Bacillaceae</taxon>
        <taxon>Mesobacillus</taxon>
    </lineage>
</organism>
<reference evidence="1 2" key="1">
    <citation type="submission" date="2020-07" db="EMBL/GenBank/DDBJ databases">
        <title>Fungal Genomes of the International Space Station.</title>
        <authorList>
            <person name="Seuylemezian A."/>
            <person name="Singh N.K."/>
            <person name="Wood J."/>
            <person name="Venkateswaran K."/>
        </authorList>
    </citation>
    <scope>NUCLEOTIDE SEQUENCE [LARGE SCALE GENOMIC DNA]</scope>
    <source>
        <strain evidence="1 2">PL-B2</strain>
    </source>
</reference>
<dbReference type="RefSeq" id="WP_221874336.1">
    <property type="nucleotide sequence ID" value="NZ_JACWFH010000019.1"/>
</dbReference>
<dbReference type="Proteomes" id="UP000769780">
    <property type="component" value="Unassembled WGS sequence"/>
</dbReference>
<proteinExistence type="predicted"/>
<protein>
    <submittedName>
        <fullName evidence="1">Uncharacterized protein</fullName>
    </submittedName>
</protein>
<sequence>MDSRDKVVEMIIEQGQNVLASMKDLKRSAHKKGRERSKLYERFVANEHSFNVYLYIDAENEQLTEVQHFQHKVELFRELFTGVQTDFDKEVDVKTVEPIYEETNFAYKSLKNVLEG</sequence>
<accession>A0ABS7K7L9</accession>
<keyword evidence="2" id="KW-1185">Reference proteome</keyword>
<evidence type="ECO:0000313" key="2">
    <source>
        <dbReference type="Proteomes" id="UP000769780"/>
    </source>
</evidence>